<dbReference type="Gene3D" id="3.10.580.10">
    <property type="entry name" value="CBS-domain"/>
    <property type="match status" value="1"/>
</dbReference>
<evidence type="ECO:0000256" key="5">
    <source>
        <dbReference type="ARBA" id="ARBA00022842"/>
    </source>
</evidence>
<dbReference type="GO" id="GO:0046872">
    <property type="term" value="F:metal ion binding"/>
    <property type="evidence" value="ECO:0007669"/>
    <property type="project" value="UniProtKB-KW"/>
</dbReference>
<dbReference type="AlphaFoldDB" id="A0A251X4X3"/>
<feature type="domain" description="Magnesium transporter MgtE intracellular" evidence="9">
    <location>
        <begin position="64"/>
        <end position="167"/>
    </location>
</feature>
<keyword evidence="5 8" id="KW-0460">Magnesium</keyword>
<comment type="similarity">
    <text evidence="2 8">Belongs to the SLC41A transporter family.</text>
</comment>
<dbReference type="EMBL" id="MSLT01000023">
    <property type="protein sequence ID" value="OUD12544.1"/>
    <property type="molecule type" value="Genomic_DNA"/>
</dbReference>
<dbReference type="SUPFAM" id="SSF158791">
    <property type="entry name" value="MgtE N-terminal domain-like"/>
    <property type="match status" value="1"/>
</dbReference>
<protein>
    <recommendedName>
        <fullName evidence="8">Magnesium transporter MgtE</fullName>
    </recommendedName>
</protein>
<dbReference type="RefSeq" id="WP_086489502.1">
    <property type="nucleotide sequence ID" value="NZ_MSLT01000023.1"/>
</dbReference>
<comment type="subunit">
    <text evidence="8">Homodimer.</text>
</comment>
<keyword evidence="8" id="KW-1003">Cell membrane</keyword>
<dbReference type="InterPro" id="IPR000644">
    <property type="entry name" value="CBS_dom"/>
</dbReference>
<name>A0A251X4X3_9GAMM</name>
<dbReference type="InterPro" id="IPR006669">
    <property type="entry name" value="MgtE_transporter"/>
</dbReference>
<evidence type="ECO:0000313" key="10">
    <source>
        <dbReference type="EMBL" id="OUD12544.1"/>
    </source>
</evidence>
<keyword evidence="8" id="KW-0479">Metal-binding</keyword>
<dbReference type="CDD" id="cd04606">
    <property type="entry name" value="CBS_pair_Mg_transporter"/>
    <property type="match status" value="1"/>
</dbReference>
<feature type="transmembrane region" description="Helical" evidence="8">
    <location>
        <begin position="456"/>
        <end position="479"/>
    </location>
</feature>
<gene>
    <name evidence="10" type="ORF">TPSD3_15770</name>
</gene>
<dbReference type="SUPFAM" id="SSF54631">
    <property type="entry name" value="CBS-domain pair"/>
    <property type="match status" value="1"/>
</dbReference>
<dbReference type="InterPro" id="IPR006667">
    <property type="entry name" value="SLC41_membr_dom"/>
</dbReference>
<feature type="transmembrane region" description="Helical" evidence="8">
    <location>
        <begin position="391"/>
        <end position="413"/>
    </location>
</feature>
<dbReference type="InterPro" id="IPR036739">
    <property type="entry name" value="SLC41_membr_dom_sf"/>
</dbReference>
<evidence type="ECO:0000256" key="6">
    <source>
        <dbReference type="ARBA" id="ARBA00022989"/>
    </source>
</evidence>
<dbReference type="SMART" id="SM00924">
    <property type="entry name" value="MgtE_N"/>
    <property type="match status" value="1"/>
</dbReference>
<accession>A0A251X4X3</accession>
<feature type="transmembrane region" description="Helical" evidence="8">
    <location>
        <begin position="419"/>
        <end position="444"/>
    </location>
</feature>
<evidence type="ECO:0000256" key="1">
    <source>
        <dbReference type="ARBA" id="ARBA00004141"/>
    </source>
</evidence>
<dbReference type="OrthoDB" id="9790355at2"/>
<comment type="function">
    <text evidence="8">Acts as a magnesium transporter.</text>
</comment>
<keyword evidence="11" id="KW-1185">Reference proteome</keyword>
<dbReference type="SUPFAM" id="SSF161093">
    <property type="entry name" value="MgtE membrane domain-like"/>
    <property type="match status" value="1"/>
</dbReference>
<keyword evidence="7 8" id="KW-0472">Membrane</keyword>
<reference evidence="10 11" key="1">
    <citation type="submission" date="2016-12" db="EMBL/GenBank/DDBJ databases">
        <title>Thioflexothrix psekupsii D3 genome sequencing and assembly.</title>
        <authorList>
            <person name="Fomenkov A."/>
            <person name="Vincze T."/>
            <person name="Grabovich M."/>
            <person name="Anton B.P."/>
            <person name="Dubinina G."/>
            <person name="Orlova M."/>
            <person name="Belousova E."/>
            <person name="Roberts R.J."/>
        </authorList>
    </citation>
    <scope>NUCLEOTIDE SEQUENCE [LARGE SCALE GENOMIC DNA]</scope>
    <source>
        <strain evidence="10">D3</strain>
    </source>
</reference>
<keyword evidence="3 8" id="KW-0813">Transport</keyword>
<dbReference type="Pfam" id="PF03448">
    <property type="entry name" value="MgtE_N"/>
    <property type="match status" value="1"/>
</dbReference>
<dbReference type="PANTHER" id="PTHR43773">
    <property type="entry name" value="MAGNESIUM TRANSPORTER MGTE"/>
    <property type="match status" value="1"/>
</dbReference>
<sequence>MTEHPPILHQRNLEDTLKQIIYLLNKQQLVSHLVKKQDSPRQELIQTLVAKQQLAELRQKLESLHPADIAYVLEQLPLPQRIMVWDLIDVKRYGAVLLEVSDAVRASLIDDLEHKELIHAVEHLESDEIADLMPDLPSDMVIAVMKSLDQSDREQVQSVMTFPEGSVGALMEFDVVMVREDISIDVVLRYLRRRGEIPNDLDQLFVVDREGLLKGGLKLNKLLISSPDSLVSELMNPDVVFFYTHDDAGEATGAFERYDLISAPVLNSHNQVVGRIGIDLVMDFVEERAKKERLGQVGLTEEEDLFAPVWHSARNRWLWLGVNLMTAFFASRVISVFEDAIVQLVALATLMPIVASVGGNTGNQTVALVIRGLALKQINRSNVRYLFAKELSISLLNGTLWGSVMGLFTFVLYQDMTLSLVMTSAMILNLIIAALTGTLVPLTLHRLNRDPAIGSSVMLTFMTDSMGFFIFLGLAVVVLL</sequence>
<dbReference type="Pfam" id="PF01769">
    <property type="entry name" value="MgtE"/>
    <property type="match status" value="1"/>
</dbReference>
<keyword evidence="6 8" id="KW-1133">Transmembrane helix</keyword>
<dbReference type="InterPro" id="IPR046342">
    <property type="entry name" value="CBS_dom_sf"/>
</dbReference>
<dbReference type="InterPro" id="IPR038076">
    <property type="entry name" value="MgtE_N_sf"/>
</dbReference>
<evidence type="ECO:0000313" key="11">
    <source>
        <dbReference type="Proteomes" id="UP000194798"/>
    </source>
</evidence>
<comment type="caution">
    <text evidence="8">Lacks conserved residue(s) required for the propagation of feature annotation.</text>
</comment>
<dbReference type="Gene3D" id="1.25.60.10">
    <property type="entry name" value="MgtE N-terminal domain-like"/>
    <property type="match status" value="1"/>
</dbReference>
<evidence type="ECO:0000256" key="7">
    <source>
        <dbReference type="ARBA" id="ARBA00023136"/>
    </source>
</evidence>
<comment type="caution">
    <text evidence="10">The sequence shown here is derived from an EMBL/GenBank/DDBJ whole genome shotgun (WGS) entry which is preliminary data.</text>
</comment>
<evidence type="ECO:0000256" key="2">
    <source>
        <dbReference type="ARBA" id="ARBA00009749"/>
    </source>
</evidence>
<dbReference type="Pfam" id="PF00571">
    <property type="entry name" value="CBS"/>
    <property type="match status" value="2"/>
</dbReference>
<dbReference type="InterPro" id="IPR006668">
    <property type="entry name" value="Mg_transptr_MgtE_intracell_dom"/>
</dbReference>
<keyword evidence="4 8" id="KW-0812">Transmembrane</keyword>
<dbReference type="NCBIfam" id="TIGR00400">
    <property type="entry name" value="mgtE"/>
    <property type="match status" value="1"/>
</dbReference>
<dbReference type="Gene3D" id="1.10.357.20">
    <property type="entry name" value="SLC41 divalent cation transporters, integral membrane domain"/>
    <property type="match status" value="1"/>
</dbReference>
<organism evidence="10 11">
    <name type="scientific">Thioflexithrix psekupsensis</name>
    <dbReference type="NCBI Taxonomy" id="1570016"/>
    <lineage>
        <taxon>Bacteria</taxon>
        <taxon>Pseudomonadati</taxon>
        <taxon>Pseudomonadota</taxon>
        <taxon>Gammaproteobacteria</taxon>
        <taxon>Thiotrichales</taxon>
        <taxon>Thioflexithrix</taxon>
    </lineage>
</organism>
<proteinExistence type="inferred from homology"/>
<dbReference type="Proteomes" id="UP000194798">
    <property type="component" value="Unassembled WGS sequence"/>
</dbReference>
<evidence type="ECO:0000256" key="8">
    <source>
        <dbReference type="RuleBase" id="RU362011"/>
    </source>
</evidence>
<evidence type="ECO:0000256" key="3">
    <source>
        <dbReference type="ARBA" id="ARBA00022448"/>
    </source>
</evidence>
<dbReference type="PANTHER" id="PTHR43773:SF1">
    <property type="entry name" value="MAGNESIUM TRANSPORTER MGTE"/>
    <property type="match status" value="1"/>
</dbReference>
<comment type="subcellular location">
    <subcellularLocation>
        <location evidence="8">Cell membrane</location>
        <topology evidence="8">Multi-pass membrane protein</topology>
    </subcellularLocation>
    <subcellularLocation>
        <location evidence="1">Membrane</location>
        <topology evidence="1">Multi-pass membrane protein</topology>
    </subcellularLocation>
</comment>
<evidence type="ECO:0000256" key="4">
    <source>
        <dbReference type="ARBA" id="ARBA00022692"/>
    </source>
</evidence>
<dbReference type="GO" id="GO:0005886">
    <property type="term" value="C:plasma membrane"/>
    <property type="evidence" value="ECO:0007669"/>
    <property type="project" value="UniProtKB-SubCell"/>
</dbReference>
<dbReference type="GO" id="GO:0015095">
    <property type="term" value="F:magnesium ion transmembrane transporter activity"/>
    <property type="evidence" value="ECO:0007669"/>
    <property type="project" value="UniProtKB-UniRule"/>
</dbReference>
<evidence type="ECO:0000259" key="9">
    <source>
        <dbReference type="SMART" id="SM00924"/>
    </source>
</evidence>